<evidence type="ECO:0000259" key="7">
    <source>
        <dbReference type="Pfam" id="PF08621"/>
    </source>
</evidence>
<sequence>MISRPKPGETEDDLLKMQEEFLKEKSQNTNYQPAAQVVNLRRTEHQTTKRTISNETTFRKPSKYAVSKGLPGNNEKRPRTEASTSTFMGEIVEKNCESVDDKSVEIDDDKVYYPKALPSVLGTIIEKNSDKQIDFHCNDQIPSEGFPAVIKLDPSITPGRKSIHAQHLEKLGGIKKMKMDIDEPHSSKSSLINQQPSPKPSNLPNKSFIISSKDADSIHNENNETLRSMSEKEILEEQQKIISNLDPKLIEYIKTKRQQTTSKEEAQSVTSSKSTDSSKPCTEEVKTINNEEKELNDQYIQDNDILSNPNVNKWVHFDQLEKDKLEWMKAISESKEDKPEELYEARFDFRGLLLPYTSKYTEMTKTLYHHGEEPHRPGYSIIELIELSRSTIIQQRVMALNTIAGILEFYIAGTYKDTLELPITKLFFIIRIAMDENKTIILEPALNAMRNLLYNKIDEAALDALIGFEEGSYQPCLENDKSEIVELESKESEFKDFHLAEIDLIAALLRTDILQRIYYILDMIKPNFNCVQFSLQILIRLCRDSESTVNKIIEMDHLMSVIVTNFIPKTSINFNFDPNIVYKGKPILSALKFLRVLTLQTKEIGDTMIIKYGILQPLSEYICSKVDGTYGFKIQIEALSILSNLLHYGLGLESCLAVCPTVITMLYNHVQGTDVDMKSSIISASHAAVVLQFINKLLQCNLNLDSYKHQIYPLLREGVKKWISQVSSFTCGQSFTCGHLRFVCSILDCCATVMKNENQTMPFLNITLENLMKSPGFKGIINHLVLSSNLLSGIENNSFHTIKNLVNLNSIVNGSTQSNLPILNMKSPIPFLTSLFKLLAIINDINISNGFIEHILKYLRKFANIRPTLCDNWFTRMETDFLFYIIKIATQCNFAESEKDLLYTVANKLCYILRADKKMELEFLFDNIIFNKQWFSSERLFSLLSLSEKDGVTKVLTDANDIKSCYSSVINLNYSNSNLNVVLKKWKEPILPRDWIYLPILTLYGNSQEVKSTPKVAGEHASKVAEQEAKTKELILNSSLEWILFNEMCFPDLLKEIDVTDRFCRIMCVFLCDNSLFLEPSIKLLLRKCTEVLFKSGNKFNFDKDLTGLNNFQDFYMQFLEHFQGVSYGDPCFAACVLVPLAQRHNVKWRKMLWSEYAGCLRALDCPDDYLCYELNDYLYPEENDESLLKCYFRALNSNLMRRGTIVYRIAEHHVNNFKLRKTSNE</sequence>
<evidence type="ECO:0000256" key="3">
    <source>
        <dbReference type="ARBA" id="ARBA00023163"/>
    </source>
</evidence>
<dbReference type="InterPro" id="IPR057989">
    <property type="entry name" value="TPR_RPAP1/MINIYO-like"/>
</dbReference>
<proteinExistence type="inferred from homology"/>
<dbReference type="PANTHER" id="PTHR21483:SF18">
    <property type="entry name" value="RNA POLYMERASE II-ASSOCIATED PROTEIN 1"/>
    <property type="match status" value="1"/>
</dbReference>
<dbReference type="GO" id="GO:0006366">
    <property type="term" value="P:transcription by RNA polymerase II"/>
    <property type="evidence" value="ECO:0007669"/>
    <property type="project" value="InterPro"/>
</dbReference>
<dbReference type="PANTHER" id="PTHR21483">
    <property type="entry name" value="RNA POLYMERASE II-ASSOCIATED PROTEIN 1"/>
    <property type="match status" value="1"/>
</dbReference>
<dbReference type="Pfam" id="PF08621">
    <property type="entry name" value="RPAP1_N"/>
    <property type="match status" value="1"/>
</dbReference>
<evidence type="ECO:0000259" key="8">
    <source>
        <dbReference type="Pfam" id="PF25766"/>
    </source>
</evidence>
<dbReference type="Pfam" id="PF08620">
    <property type="entry name" value="RPAP1_C"/>
    <property type="match status" value="1"/>
</dbReference>
<dbReference type="AlphaFoldDB" id="A0AAJ7E995"/>
<name>A0AAJ7E995_PAPXU</name>
<feature type="compositionally biased region" description="Low complexity" evidence="5">
    <location>
        <begin position="193"/>
        <end position="207"/>
    </location>
</feature>
<dbReference type="GeneID" id="106117902"/>
<dbReference type="Pfam" id="PF25766">
    <property type="entry name" value="TPR_RPAP1"/>
    <property type="match status" value="1"/>
</dbReference>
<feature type="domain" description="RPAP1 C-terminal" evidence="6">
    <location>
        <begin position="344"/>
        <end position="408"/>
    </location>
</feature>
<dbReference type="KEGG" id="pxu:106117902"/>
<comment type="similarity">
    <text evidence="2">Belongs to the RPAP1 family.</text>
</comment>
<feature type="domain" description="RPAP1/MINIYO-like TPR repeats" evidence="8">
    <location>
        <begin position="997"/>
        <end position="1224"/>
    </location>
</feature>
<dbReference type="Proteomes" id="UP000694872">
    <property type="component" value="Unplaced"/>
</dbReference>
<evidence type="ECO:0000259" key="6">
    <source>
        <dbReference type="Pfam" id="PF08620"/>
    </source>
</evidence>
<feature type="region of interest" description="Disordered" evidence="5">
    <location>
        <begin position="41"/>
        <end position="82"/>
    </location>
</feature>
<dbReference type="InterPro" id="IPR013929">
    <property type="entry name" value="RPAP1_C"/>
</dbReference>
<dbReference type="InterPro" id="IPR013930">
    <property type="entry name" value="RPAP1_N"/>
</dbReference>
<dbReference type="InterPro" id="IPR039913">
    <property type="entry name" value="RPAP1/Rba50"/>
</dbReference>
<organism evidence="9">
    <name type="scientific">Papilio xuthus</name>
    <name type="common">Asian swallowtail butterfly</name>
    <dbReference type="NCBI Taxonomy" id="66420"/>
    <lineage>
        <taxon>Eukaryota</taxon>
        <taxon>Metazoa</taxon>
        <taxon>Ecdysozoa</taxon>
        <taxon>Arthropoda</taxon>
        <taxon>Hexapoda</taxon>
        <taxon>Insecta</taxon>
        <taxon>Pterygota</taxon>
        <taxon>Neoptera</taxon>
        <taxon>Endopterygota</taxon>
        <taxon>Lepidoptera</taxon>
        <taxon>Glossata</taxon>
        <taxon>Ditrysia</taxon>
        <taxon>Papilionoidea</taxon>
        <taxon>Papilionidae</taxon>
        <taxon>Papilioninae</taxon>
        <taxon>Papilio</taxon>
    </lineage>
</organism>
<evidence type="ECO:0000256" key="1">
    <source>
        <dbReference type="ARBA" id="ARBA00004123"/>
    </source>
</evidence>
<evidence type="ECO:0000256" key="5">
    <source>
        <dbReference type="SAM" id="MobiDB-lite"/>
    </source>
</evidence>
<evidence type="ECO:0000256" key="2">
    <source>
        <dbReference type="ARBA" id="ARBA00009953"/>
    </source>
</evidence>
<protein>
    <submittedName>
        <fullName evidence="9">Uncharacterized protein LOC106117902</fullName>
    </submittedName>
</protein>
<evidence type="ECO:0000313" key="9">
    <source>
        <dbReference type="RefSeq" id="XP_013167867.1"/>
    </source>
</evidence>
<reference evidence="9" key="1">
    <citation type="submission" date="2025-08" db="UniProtKB">
        <authorList>
            <consortium name="RefSeq"/>
        </authorList>
    </citation>
    <scope>IDENTIFICATION</scope>
</reference>
<feature type="compositionally biased region" description="Low complexity" evidence="5">
    <location>
        <begin position="268"/>
        <end position="279"/>
    </location>
</feature>
<dbReference type="RefSeq" id="XP_013167867.1">
    <property type="nucleotide sequence ID" value="XM_013312413.1"/>
</dbReference>
<accession>A0AAJ7E995</accession>
<evidence type="ECO:0000256" key="4">
    <source>
        <dbReference type="ARBA" id="ARBA00023242"/>
    </source>
</evidence>
<keyword evidence="4" id="KW-0539">Nucleus</keyword>
<feature type="region of interest" description="Disordered" evidence="5">
    <location>
        <begin position="182"/>
        <end position="208"/>
    </location>
</feature>
<feature type="region of interest" description="Disordered" evidence="5">
    <location>
        <begin position="256"/>
        <end position="284"/>
    </location>
</feature>
<feature type="domain" description="RPAP1 N-terminal" evidence="7">
    <location>
        <begin position="217"/>
        <end position="259"/>
    </location>
</feature>
<comment type="subcellular location">
    <subcellularLocation>
        <location evidence="1">Nucleus</location>
    </subcellularLocation>
</comment>
<keyword evidence="3" id="KW-0804">Transcription</keyword>
<gene>
    <name evidence="9" type="primary">LOC106117902</name>
</gene>